<dbReference type="SUPFAM" id="SSF55729">
    <property type="entry name" value="Acyl-CoA N-acyltransferases (Nat)"/>
    <property type="match status" value="1"/>
</dbReference>
<dbReference type="RefSeq" id="WP_102788334.1">
    <property type="nucleotide sequence ID" value="NZ_JBBYHY010000003.1"/>
</dbReference>
<keyword evidence="3" id="KW-1185">Reference proteome</keyword>
<organism evidence="2 3">
    <name type="scientific">Stenotrophomonas bentonitica</name>
    <dbReference type="NCBI Taxonomy" id="1450134"/>
    <lineage>
        <taxon>Bacteria</taxon>
        <taxon>Pseudomonadati</taxon>
        <taxon>Pseudomonadota</taxon>
        <taxon>Gammaproteobacteria</taxon>
        <taxon>Lysobacterales</taxon>
        <taxon>Lysobacteraceae</taxon>
        <taxon>Stenotrophomonas</taxon>
    </lineage>
</organism>
<proteinExistence type="predicted"/>
<sequence length="142" mass="15334">MTRRVAAPGIQPASTEDTRAVLAGLLAFNQAASGDALDDQPVNRVIHDATGRVVAGIAADVCGGWLMVHALWVDASQRGQGLGQALLADAEQQARTLGAHAVTLDTFSWQAEGFYLKQGYEVFGRLQDFPPGHHRLYLRKRL</sequence>
<comment type="caution">
    <text evidence="2">The sequence shown here is derived from an EMBL/GenBank/DDBJ whole genome shotgun (WGS) entry which is preliminary data.</text>
</comment>
<dbReference type="Proteomes" id="UP001455088">
    <property type="component" value="Unassembled WGS sequence"/>
</dbReference>
<reference evidence="2 3" key="1">
    <citation type="submission" date="2024-04" db="EMBL/GenBank/DDBJ databases">
        <title>Bacterial endophytes with biocontrol capabilities against important plant pathogens.</title>
        <authorList>
            <person name="Alayande K.A."/>
        </authorList>
    </citation>
    <scope>NUCLEOTIDE SEQUENCE [LARGE SCALE GENOMIC DNA]</scope>
    <source>
        <strain evidence="2 3">KV22</strain>
    </source>
</reference>
<dbReference type="EMBL" id="JBBYHY010000003">
    <property type="protein sequence ID" value="MEL3953426.1"/>
    <property type="molecule type" value="Genomic_DNA"/>
</dbReference>
<dbReference type="Gene3D" id="3.40.630.30">
    <property type="match status" value="1"/>
</dbReference>
<dbReference type="PROSITE" id="PS51186">
    <property type="entry name" value="GNAT"/>
    <property type="match status" value="1"/>
</dbReference>
<protein>
    <submittedName>
        <fullName evidence="2">GNAT family N-acetyltransferase</fullName>
    </submittedName>
</protein>
<evidence type="ECO:0000259" key="1">
    <source>
        <dbReference type="PROSITE" id="PS51186"/>
    </source>
</evidence>
<dbReference type="InterPro" id="IPR000182">
    <property type="entry name" value="GNAT_dom"/>
</dbReference>
<name>A0ABU9JKP5_9GAMM</name>
<evidence type="ECO:0000313" key="3">
    <source>
        <dbReference type="Proteomes" id="UP001455088"/>
    </source>
</evidence>
<accession>A0ABU9JKP5</accession>
<dbReference type="Pfam" id="PF00583">
    <property type="entry name" value="Acetyltransf_1"/>
    <property type="match status" value="1"/>
</dbReference>
<evidence type="ECO:0000313" key="2">
    <source>
        <dbReference type="EMBL" id="MEL3953426.1"/>
    </source>
</evidence>
<gene>
    <name evidence="2" type="ORF">AAE039_07600</name>
</gene>
<feature type="domain" description="N-acetyltransferase" evidence="1">
    <location>
        <begin position="1"/>
        <end position="142"/>
    </location>
</feature>
<dbReference type="InterPro" id="IPR016181">
    <property type="entry name" value="Acyl_CoA_acyltransferase"/>
</dbReference>
<dbReference type="CDD" id="cd04301">
    <property type="entry name" value="NAT_SF"/>
    <property type="match status" value="1"/>
</dbReference>